<dbReference type="Proteomes" id="UP000662637">
    <property type="component" value="Unassembled WGS sequence"/>
</dbReference>
<evidence type="ECO:0000313" key="5">
    <source>
        <dbReference type="EMBL" id="VTJ75028.1"/>
    </source>
</evidence>
<dbReference type="EMBL" id="CABDUW010000776">
    <property type="protein sequence ID" value="VTJ75028.1"/>
    <property type="molecule type" value="Genomic_DNA"/>
</dbReference>
<feature type="region of interest" description="Disordered" evidence="3">
    <location>
        <begin position="529"/>
        <end position="550"/>
    </location>
</feature>
<dbReference type="GO" id="GO:0003779">
    <property type="term" value="F:actin binding"/>
    <property type="evidence" value="ECO:0007669"/>
    <property type="project" value="UniProtKB-KW"/>
</dbReference>
<dbReference type="SMART" id="SM00150">
    <property type="entry name" value="SPEC"/>
    <property type="match status" value="6"/>
</dbReference>
<evidence type="ECO:0000256" key="1">
    <source>
        <dbReference type="ARBA" id="ARBA00022737"/>
    </source>
</evidence>
<dbReference type="Pfam" id="PF00435">
    <property type="entry name" value="Spectrin"/>
    <property type="match status" value="6"/>
</dbReference>
<keyword evidence="1" id="KW-0677">Repeat</keyword>
<dbReference type="AlphaFoldDB" id="A0A5E4BZE3"/>
<dbReference type="FunFam" id="1.20.58.60:FF:000259">
    <property type="entry name" value="Spectrin beta, non-erythrocytic 5"/>
    <property type="match status" value="1"/>
</dbReference>
<name>A0A5E4BZE3_MARMO</name>
<evidence type="ECO:0000313" key="4">
    <source>
        <dbReference type="EMBL" id="KAF7481967.1"/>
    </source>
</evidence>
<dbReference type="InterPro" id="IPR018159">
    <property type="entry name" value="Spectrin/alpha-actinin"/>
</dbReference>
<organism evidence="5 6">
    <name type="scientific">Marmota monax</name>
    <name type="common">Woodchuck</name>
    <dbReference type="NCBI Taxonomy" id="9995"/>
    <lineage>
        <taxon>Eukaryota</taxon>
        <taxon>Metazoa</taxon>
        <taxon>Chordata</taxon>
        <taxon>Craniata</taxon>
        <taxon>Vertebrata</taxon>
        <taxon>Euteleostomi</taxon>
        <taxon>Mammalia</taxon>
        <taxon>Eutheria</taxon>
        <taxon>Euarchontoglires</taxon>
        <taxon>Glires</taxon>
        <taxon>Rodentia</taxon>
        <taxon>Sciuromorpha</taxon>
        <taxon>Sciuridae</taxon>
        <taxon>Xerinae</taxon>
        <taxon>Marmotini</taxon>
        <taxon>Marmota</taxon>
    </lineage>
</organism>
<dbReference type="EMBL" id="WJEC01000661">
    <property type="protein sequence ID" value="KAF7481967.1"/>
    <property type="molecule type" value="Genomic_DNA"/>
</dbReference>
<dbReference type="GO" id="GO:0043226">
    <property type="term" value="C:organelle"/>
    <property type="evidence" value="ECO:0007669"/>
    <property type="project" value="UniProtKB-ARBA"/>
</dbReference>
<dbReference type="CDD" id="cd00176">
    <property type="entry name" value="SPEC"/>
    <property type="match status" value="3"/>
</dbReference>
<evidence type="ECO:0000256" key="3">
    <source>
        <dbReference type="SAM" id="MobiDB-lite"/>
    </source>
</evidence>
<dbReference type="Proteomes" id="UP000335636">
    <property type="component" value="Unassembled WGS sequence"/>
</dbReference>
<keyword evidence="2" id="KW-0009">Actin-binding</keyword>
<sequence>MSLPSDVAQDLHRVEAQLRRQEGLECELALSEQQLQKLLEAGERVQKLCPGPQARAMQQRQQAVTQAWKNLWLQVEQHRAHLERACLLARFHTAVWDYTSWAARMKQELQAEESSQGPSSTLLKLKTHQWLQAELESREELRHQASQLGQQALLAIGTPTKEVQDGLRALQEERDQVFQAWSQKQERLQAVEQEELLLRRCQHLEKILMAQEAGPLGTSQGIAGSNPGSHSHSWLLCLCPVFTSATATATARPLISLKTGALGSSVEEVEQLIHKHVIFQKVLTAQDKKEALLCEQLKVLPGTKRQDLLHSILEHQALVKELAESRGHALQTSLLIASFTRAAAQAEDWIQERAQQLRELIPPRDLKDYLKHLQIHKAFESEVQAHQEVMTSVAKQGEALLAQSHLRAGEVAQRLQVLQKHWEKLRQVVALRGRDLEDKRNFLEFLQRVDLAEAWIQKKEVMVNTGDLGQDLEHCLRLCRRLREVQSATARDTVGDTYIRSISDLSLQLKNQDPEEVKTICQRRSQLNNRPVPDWAGQGGQEMGRQPSQAPLFTTTPWPAPEQAKTLQEACARGSLIQTLEGQKDLESIQELMWKHKVLEQEMGLIQVQVESLEHKVGHLCQRRPGAAHGLSHKKQEMMGSWWQLQSRAQKWKELLDALHQAQKLQALLQELLVWAQRLRAEMDLQGAPCSPAGARHMLDEHQARKAEIDARRDSISLVQSTGQRLLATGHPSAPGIRQALAALEQELSGLQGAWQEHQRQLQQALELQDSLANVETLLWKHKRLEQGLKVQMEKISTLEPTAHSLQQGGQPEAQSALTKWQAMLLRCL</sequence>
<gene>
    <name evidence="4" type="ORF">GHT09_006803</name>
    <name evidence="5" type="ORF">MONAX_5E043346</name>
</gene>
<evidence type="ECO:0000313" key="6">
    <source>
        <dbReference type="Proteomes" id="UP000335636"/>
    </source>
</evidence>
<reference evidence="4" key="2">
    <citation type="submission" date="2020-08" db="EMBL/GenBank/DDBJ databases">
        <authorList>
            <person name="Shumante A."/>
            <person name="Zimin A.V."/>
            <person name="Puiu D."/>
            <person name="Salzberg S.L."/>
        </authorList>
    </citation>
    <scope>NUCLEOTIDE SEQUENCE</scope>
    <source>
        <strain evidence="4">WC2-LM</strain>
        <tissue evidence="4">Liver</tissue>
    </source>
</reference>
<accession>A0A5E4BZE3</accession>
<evidence type="ECO:0000256" key="2">
    <source>
        <dbReference type="ARBA" id="ARBA00023203"/>
    </source>
</evidence>
<reference evidence="5 6" key="1">
    <citation type="submission" date="2019-04" db="EMBL/GenBank/DDBJ databases">
        <authorList>
            <person name="Alioto T."/>
            <person name="Alioto T."/>
        </authorList>
    </citation>
    <scope>NUCLEOTIDE SEQUENCE [LARGE SCALE GENOMIC DNA]</scope>
</reference>
<dbReference type="InterPro" id="IPR002017">
    <property type="entry name" value="Spectrin_repeat"/>
</dbReference>
<dbReference type="GO" id="GO:0005737">
    <property type="term" value="C:cytoplasm"/>
    <property type="evidence" value="ECO:0007669"/>
    <property type="project" value="UniProtKB-ARBA"/>
</dbReference>
<dbReference type="Gene3D" id="1.20.58.60">
    <property type="match status" value="5"/>
</dbReference>
<proteinExistence type="predicted"/>
<dbReference type="PANTHER" id="PTHR11915">
    <property type="entry name" value="SPECTRIN/FILAMIN RELATED CYTOSKELETAL PROTEIN"/>
    <property type="match status" value="1"/>
</dbReference>
<keyword evidence="6" id="KW-1185">Reference proteome</keyword>
<protein>
    <submittedName>
        <fullName evidence="5">Uncharacterized protein</fullName>
    </submittedName>
</protein>
<dbReference type="SUPFAM" id="SSF46966">
    <property type="entry name" value="Spectrin repeat"/>
    <property type="match status" value="5"/>
</dbReference>